<name>A0A4S8LWN2_DENBC</name>
<accession>A0A4S8LWN2</accession>
<evidence type="ECO:0000313" key="2">
    <source>
        <dbReference type="Proteomes" id="UP000297245"/>
    </source>
</evidence>
<sequence length="179" mass="20283">MAPLRLKFSATICDLSENAARSNGELMRIRNGEGCWLALVPNKDDQSTFMQAVESIGQIQLDPGTEKMFHSMRNAKPNILVEISHSTVLSMADGVAPAPLPQSLEYIFPFYDHSDLTRRVVVDGANVNCEVLSVSRTLDNINPVHSLFAVKIEVLSNGWPFHRKGNFFPYDWWYRTRWV</sequence>
<protein>
    <submittedName>
        <fullName evidence="1">Uncharacterized protein</fullName>
    </submittedName>
</protein>
<dbReference type="EMBL" id="ML179233">
    <property type="protein sequence ID" value="THU94052.1"/>
    <property type="molecule type" value="Genomic_DNA"/>
</dbReference>
<dbReference type="Proteomes" id="UP000297245">
    <property type="component" value="Unassembled WGS sequence"/>
</dbReference>
<dbReference type="AlphaFoldDB" id="A0A4S8LWN2"/>
<organism evidence="1 2">
    <name type="scientific">Dendrothele bispora (strain CBS 962.96)</name>
    <dbReference type="NCBI Taxonomy" id="1314807"/>
    <lineage>
        <taxon>Eukaryota</taxon>
        <taxon>Fungi</taxon>
        <taxon>Dikarya</taxon>
        <taxon>Basidiomycota</taxon>
        <taxon>Agaricomycotina</taxon>
        <taxon>Agaricomycetes</taxon>
        <taxon>Agaricomycetidae</taxon>
        <taxon>Agaricales</taxon>
        <taxon>Agaricales incertae sedis</taxon>
        <taxon>Dendrothele</taxon>
    </lineage>
</organism>
<gene>
    <name evidence="1" type="ORF">K435DRAFT_860955</name>
</gene>
<keyword evidence="2" id="KW-1185">Reference proteome</keyword>
<evidence type="ECO:0000313" key="1">
    <source>
        <dbReference type="EMBL" id="THU94052.1"/>
    </source>
</evidence>
<reference evidence="1 2" key="1">
    <citation type="journal article" date="2019" name="Nat. Ecol. Evol.">
        <title>Megaphylogeny resolves global patterns of mushroom evolution.</title>
        <authorList>
            <person name="Varga T."/>
            <person name="Krizsan K."/>
            <person name="Foldi C."/>
            <person name="Dima B."/>
            <person name="Sanchez-Garcia M."/>
            <person name="Sanchez-Ramirez S."/>
            <person name="Szollosi G.J."/>
            <person name="Szarkandi J.G."/>
            <person name="Papp V."/>
            <person name="Albert L."/>
            <person name="Andreopoulos W."/>
            <person name="Angelini C."/>
            <person name="Antonin V."/>
            <person name="Barry K.W."/>
            <person name="Bougher N.L."/>
            <person name="Buchanan P."/>
            <person name="Buyck B."/>
            <person name="Bense V."/>
            <person name="Catcheside P."/>
            <person name="Chovatia M."/>
            <person name="Cooper J."/>
            <person name="Damon W."/>
            <person name="Desjardin D."/>
            <person name="Finy P."/>
            <person name="Geml J."/>
            <person name="Haridas S."/>
            <person name="Hughes K."/>
            <person name="Justo A."/>
            <person name="Karasinski D."/>
            <person name="Kautmanova I."/>
            <person name="Kiss B."/>
            <person name="Kocsube S."/>
            <person name="Kotiranta H."/>
            <person name="LaButti K.M."/>
            <person name="Lechner B.E."/>
            <person name="Liimatainen K."/>
            <person name="Lipzen A."/>
            <person name="Lukacs Z."/>
            <person name="Mihaltcheva S."/>
            <person name="Morgado L.N."/>
            <person name="Niskanen T."/>
            <person name="Noordeloos M.E."/>
            <person name="Ohm R.A."/>
            <person name="Ortiz-Santana B."/>
            <person name="Ovrebo C."/>
            <person name="Racz N."/>
            <person name="Riley R."/>
            <person name="Savchenko A."/>
            <person name="Shiryaev A."/>
            <person name="Soop K."/>
            <person name="Spirin V."/>
            <person name="Szebenyi C."/>
            <person name="Tomsovsky M."/>
            <person name="Tulloss R.E."/>
            <person name="Uehling J."/>
            <person name="Grigoriev I.V."/>
            <person name="Vagvolgyi C."/>
            <person name="Papp T."/>
            <person name="Martin F.M."/>
            <person name="Miettinen O."/>
            <person name="Hibbett D.S."/>
            <person name="Nagy L.G."/>
        </authorList>
    </citation>
    <scope>NUCLEOTIDE SEQUENCE [LARGE SCALE GENOMIC DNA]</scope>
    <source>
        <strain evidence="1 2">CBS 962.96</strain>
    </source>
</reference>
<proteinExistence type="predicted"/>